<dbReference type="InterPro" id="IPR001623">
    <property type="entry name" value="DnaJ_domain"/>
</dbReference>
<accession>A0A1M5DRH3</accession>
<proteinExistence type="predicted"/>
<name>A0A1M5DRH3_9BACT</name>
<dbReference type="Pfam" id="PF00226">
    <property type="entry name" value="DnaJ"/>
    <property type="match status" value="1"/>
</dbReference>
<dbReference type="GO" id="GO:0005737">
    <property type="term" value="C:cytoplasm"/>
    <property type="evidence" value="ECO:0007669"/>
    <property type="project" value="TreeGrafter"/>
</dbReference>
<dbReference type="EMBL" id="FQVB01000024">
    <property type="protein sequence ID" value="SHF69550.1"/>
    <property type="molecule type" value="Genomic_DNA"/>
</dbReference>
<evidence type="ECO:0000313" key="3">
    <source>
        <dbReference type="Proteomes" id="UP000184076"/>
    </source>
</evidence>
<dbReference type="RefSeq" id="WP_073039973.1">
    <property type="nucleotide sequence ID" value="NZ_FQVB01000024.1"/>
</dbReference>
<gene>
    <name evidence="2" type="ORF">SAMN02745206_02502</name>
</gene>
<dbReference type="AlphaFoldDB" id="A0A1M5DRH3"/>
<dbReference type="GO" id="GO:0051087">
    <property type="term" value="F:protein-folding chaperone binding"/>
    <property type="evidence" value="ECO:0007669"/>
    <property type="project" value="TreeGrafter"/>
</dbReference>
<dbReference type="InterPro" id="IPR036869">
    <property type="entry name" value="J_dom_sf"/>
</dbReference>
<sequence length="295" mass="32793">MTSNDYYAILGVSPDASDEEIKRAYRKLALQTHPDRNPGNKEAEERFKKINEAYGVLSDPRKRAEYDQYRRMGFRTGASRGMHGSGFSYTQEDIFRDFFMSRQAQEIFQEMQREFERMGFRFDESFLNNFFFGGKTFVFRGGPGGFRVYEYPGMGGHPGGRAARPQGADPVRPPSLVKPLLKAGASLLWQAGKRAGKKLLRKALQFVSGSSSTGASGSGPDADVIYRLTLDPQDALQGTVVELTFPHLDNRRVSVRIPAGVTSGTRLRLKNMGRPLGENGGGARGDAYLEVRLES</sequence>
<dbReference type="GO" id="GO:0003677">
    <property type="term" value="F:DNA binding"/>
    <property type="evidence" value="ECO:0007669"/>
    <property type="project" value="UniProtKB-KW"/>
</dbReference>
<dbReference type="Gene3D" id="2.60.260.20">
    <property type="entry name" value="Urease metallochaperone UreE, N-terminal domain"/>
    <property type="match status" value="1"/>
</dbReference>
<keyword evidence="3" id="KW-1185">Reference proteome</keyword>
<dbReference type="STRING" id="1121391.SAMN02745206_02502"/>
<dbReference type="OrthoDB" id="9779889at2"/>
<dbReference type="InterPro" id="IPR008971">
    <property type="entry name" value="HSP40/DnaJ_pept-bd"/>
</dbReference>
<dbReference type="GO" id="GO:0051082">
    <property type="term" value="F:unfolded protein binding"/>
    <property type="evidence" value="ECO:0007669"/>
    <property type="project" value="InterPro"/>
</dbReference>
<dbReference type="GO" id="GO:0044183">
    <property type="term" value="F:protein folding chaperone"/>
    <property type="evidence" value="ECO:0007669"/>
    <property type="project" value="TreeGrafter"/>
</dbReference>
<reference evidence="3" key="1">
    <citation type="submission" date="2016-11" db="EMBL/GenBank/DDBJ databases">
        <authorList>
            <person name="Varghese N."/>
            <person name="Submissions S."/>
        </authorList>
    </citation>
    <scope>NUCLEOTIDE SEQUENCE [LARGE SCALE GENOMIC DNA]</scope>
    <source>
        <strain evidence="3">DSM 9756</strain>
    </source>
</reference>
<organism evidence="2 3">
    <name type="scientific">Desulfacinum infernum DSM 9756</name>
    <dbReference type="NCBI Taxonomy" id="1121391"/>
    <lineage>
        <taxon>Bacteria</taxon>
        <taxon>Pseudomonadati</taxon>
        <taxon>Thermodesulfobacteriota</taxon>
        <taxon>Syntrophobacteria</taxon>
        <taxon>Syntrophobacterales</taxon>
        <taxon>Syntrophobacteraceae</taxon>
        <taxon>Desulfacinum</taxon>
    </lineage>
</organism>
<dbReference type="PROSITE" id="PS50076">
    <property type="entry name" value="DNAJ_2"/>
    <property type="match status" value="1"/>
</dbReference>
<evidence type="ECO:0000259" key="1">
    <source>
        <dbReference type="PROSITE" id="PS50076"/>
    </source>
</evidence>
<dbReference type="PANTHER" id="PTHR43948:SF10">
    <property type="entry name" value="MRJ, ISOFORM E"/>
    <property type="match status" value="1"/>
</dbReference>
<evidence type="ECO:0000313" key="2">
    <source>
        <dbReference type="EMBL" id="SHF69550.1"/>
    </source>
</evidence>
<protein>
    <submittedName>
        <fullName evidence="2">Curved DNA-binding protein</fullName>
    </submittedName>
</protein>
<dbReference type="SMART" id="SM00271">
    <property type="entry name" value="DnaJ"/>
    <property type="match status" value="1"/>
</dbReference>
<dbReference type="SUPFAM" id="SSF49493">
    <property type="entry name" value="HSP40/DnaJ peptide-binding domain"/>
    <property type="match status" value="1"/>
</dbReference>
<dbReference type="Gene3D" id="1.10.287.110">
    <property type="entry name" value="DnaJ domain"/>
    <property type="match status" value="1"/>
</dbReference>
<dbReference type="Pfam" id="PF01556">
    <property type="entry name" value="DnaJ_C"/>
    <property type="match status" value="1"/>
</dbReference>
<keyword evidence="2" id="KW-0238">DNA-binding</keyword>
<dbReference type="Proteomes" id="UP000184076">
    <property type="component" value="Unassembled WGS sequence"/>
</dbReference>
<feature type="domain" description="J" evidence="1">
    <location>
        <begin position="5"/>
        <end position="70"/>
    </location>
</feature>
<dbReference type="CDD" id="cd06257">
    <property type="entry name" value="DnaJ"/>
    <property type="match status" value="1"/>
</dbReference>
<dbReference type="InterPro" id="IPR002939">
    <property type="entry name" value="DnaJ_C"/>
</dbReference>
<dbReference type="PANTHER" id="PTHR43948">
    <property type="entry name" value="DNAJ HOMOLOG SUBFAMILY B"/>
    <property type="match status" value="1"/>
</dbReference>
<dbReference type="PRINTS" id="PR00625">
    <property type="entry name" value="JDOMAIN"/>
</dbReference>
<dbReference type="SUPFAM" id="SSF46565">
    <property type="entry name" value="Chaperone J-domain"/>
    <property type="match status" value="1"/>
</dbReference>